<gene>
    <name evidence="2" type="ORF">VNO80_33055</name>
    <name evidence="1" type="ORF">VNO80_35509</name>
</gene>
<sequence length="155" mass="16356">MAHLSGSSLPVGYSSDSVTTESVFGSISVSTEKGNRLTSLPGTVLIETSVSSFDSSYVFSLALAAFTGCFPVGEGEDHHSISGTSTGLLDRLGEEKASMPDIVLSRPIKNSASKTHCSRVPDGFAFQPVVKTHSFVRYIILVLALAYSDFPDGAF</sequence>
<evidence type="ECO:0000313" key="3">
    <source>
        <dbReference type="Proteomes" id="UP001374584"/>
    </source>
</evidence>
<dbReference type="Proteomes" id="UP001374584">
    <property type="component" value="Unassembled WGS sequence"/>
</dbReference>
<accession>A0AAN9KT09</accession>
<name>A0AAN9KT09_PHACN</name>
<dbReference type="EMBL" id="JAYMYR010000235">
    <property type="protein sequence ID" value="KAK7321847.1"/>
    <property type="molecule type" value="Genomic_DNA"/>
</dbReference>
<evidence type="ECO:0000313" key="2">
    <source>
        <dbReference type="EMBL" id="KAK7326240.1"/>
    </source>
</evidence>
<comment type="caution">
    <text evidence="1">The sequence shown here is derived from an EMBL/GenBank/DDBJ whole genome shotgun (WGS) entry which is preliminary data.</text>
</comment>
<organism evidence="1 3">
    <name type="scientific">Phaseolus coccineus</name>
    <name type="common">Scarlet runner bean</name>
    <name type="synonym">Phaseolus multiflorus</name>
    <dbReference type="NCBI Taxonomy" id="3886"/>
    <lineage>
        <taxon>Eukaryota</taxon>
        <taxon>Viridiplantae</taxon>
        <taxon>Streptophyta</taxon>
        <taxon>Embryophyta</taxon>
        <taxon>Tracheophyta</taxon>
        <taxon>Spermatophyta</taxon>
        <taxon>Magnoliopsida</taxon>
        <taxon>eudicotyledons</taxon>
        <taxon>Gunneridae</taxon>
        <taxon>Pentapetalae</taxon>
        <taxon>rosids</taxon>
        <taxon>fabids</taxon>
        <taxon>Fabales</taxon>
        <taxon>Fabaceae</taxon>
        <taxon>Papilionoideae</taxon>
        <taxon>50 kb inversion clade</taxon>
        <taxon>NPAAA clade</taxon>
        <taxon>indigoferoid/millettioid clade</taxon>
        <taxon>Phaseoleae</taxon>
        <taxon>Phaseolus</taxon>
    </lineage>
</organism>
<protein>
    <submittedName>
        <fullName evidence="1">Uncharacterized protein</fullName>
    </submittedName>
</protein>
<proteinExistence type="predicted"/>
<reference evidence="1 3" key="1">
    <citation type="submission" date="2024-01" db="EMBL/GenBank/DDBJ databases">
        <title>The genomes of 5 underutilized Papilionoideae crops provide insights into root nodulation and disease resistanc.</title>
        <authorList>
            <person name="Jiang F."/>
        </authorList>
    </citation>
    <scope>NUCLEOTIDE SEQUENCE [LARGE SCALE GENOMIC DNA]</scope>
    <source>
        <strain evidence="1">JINMINGXINNONG_FW02</strain>
        <tissue evidence="1">Leaves</tissue>
    </source>
</reference>
<dbReference type="AlphaFoldDB" id="A0AAN9KT09"/>
<dbReference type="EMBL" id="JAYMYR010000071">
    <property type="protein sequence ID" value="KAK7326240.1"/>
    <property type="molecule type" value="Genomic_DNA"/>
</dbReference>
<evidence type="ECO:0000313" key="1">
    <source>
        <dbReference type="EMBL" id="KAK7321847.1"/>
    </source>
</evidence>
<keyword evidence="3" id="KW-1185">Reference proteome</keyword>